<dbReference type="InterPro" id="IPR042184">
    <property type="entry name" value="YqeY/Aim41_N"/>
</dbReference>
<dbReference type="Gene3D" id="1.10.1510.10">
    <property type="entry name" value="Uncharacterised protein YqeY/AIM41 PF09424, N-terminal domain"/>
    <property type="match status" value="1"/>
</dbReference>
<evidence type="ECO:0000313" key="2">
    <source>
        <dbReference type="Proteomes" id="UP001597294"/>
    </source>
</evidence>
<comment type="caution">
    <text evidence="1">The sequence shown here is derived from an EMBL/GenBank/DDBJ whole genome shotgun (WGS) entry which is preliminary data.</text>
</comment>
<reference evidence="2" key="1">
    <citation type="journal article" date="2019" name="Int. J. Syst. Evol. Microbiol.">
        <title>The Global Catalogue of Microorganisms (GCM) 10K type strain sequencing project: providing services to taxonomists for standard genome sequencing and annotation.</title>
        <authorList>
            <consortium name="The Broad Institute Genomics Platform"/>
            <consortium name="The Broad Institute Genome Sequencing Center for Infectious Disease"/>
            <person name="Wu L."/>
            <person name="Ma J."/>
        </authorList>
    </citation>
    <scope>NUCLEOTIDE SEQUENCE [LARGE SCALE GENOMIC DNA]</scope>
    <source>
        <strain evidence="2">CGMCC 4.7192</strain>
    </source>
</reference>
<dbReference type="PANTHER" id="PTHR28055:SF1">
    <property type="entry name" value="ALTERED INHERITANCE OF MITOCHONDRIA PROTEIN 41, MITOCHONDRIAL"/>
    <property type="match status" value="1"/>
</dbReference>
<accession>A0ABW5BNT3</accession>
<keyword evidence="2" id="KW-1185">Reference proteome</keyword>
<dbReference type="PANTHER" id="PTHR28055">
    <property type="entry name" value="ALTERED INHERITANCE OF MITOCHONDRIA PROTEIN 41, MITOCHONDRIAL"/>
    <property type="match status" value="1"/>
</dbReference>
<organism evidence="1 2">
    <name type="scientific">Kiloniella antarctica</name>
    <dbReference type="NCBI Taxonomy" id="1550907"/>
    <lineage>
        <taxon>Bacteria</taxon>
        <taxon>Pseudomonadati</taxon>
        <taxon>Pseudomonadota</taxon>
        <taxon>Alphaproteobacteria</taxon>
        <taxon>Rhodospirillales</taxon>
        <taxon>Kiloniellaceae</taxon>
        <taxon>Kiloniella</taxon>
    </lineage>
</organism>
<dbReference type="Gene3D" id="1.10.10.410">
    <property type="match status" value="1"/>
</dbReference>
<dbReference type="InterPro" id="IPR023168">
    <property type="entry name" value="GatB_Yqey_C_2"/>
</dbReference>
<dbReference type="Pfam" id="PF09424">
    <property type="entry name" value="YqeY"/>
    <property type="match status" value="1"/>
</dbReference>
<dbReference type="SUPFAM" id="SSF89095">
    <property type="entry name" value="GatB/YqeY motif"/>
    <property type="match status" value="1"/>
</dbReference>
<sequence length="150" mass="16721">MLRNSLNDTLKDAMRNKDKQAISTLRLILAALKDRDIAARGEGHDPIGEDDVLEMLQKMIRQRRDSIEMYEKAGRTELAEREQSEIGIIEGFLPKQMSEEEVEQIVVDLIAELGADSIKDMGKVMGALKGKYAGKMDFGKASAVVKTKLV</sequence>
<protein>
    <submittedName>
        <fullName evidence="1">GatB/YqeY domain-containing protein</fullName>
    </submittedName>
</protein>
<dbReference type="InterPro" id="IPR019004">
    <property type="entry name" value="YqeY/Aim41"/>
</dbReference>
<name>A0ABW5BNT3_9PROT</name>
<gene>
    <name evidence="1" type="ORF">ACFSKO_12305</name>
</gene>
<proteinExistence type="predicted"/>
<dbReference type="RefSeq" id="WP_380252273.1">
    <property type="nucleotide sequence ID" value="NZ_JBHUII010000004.1"/>
</dbReference>
<evidence type="ECO:0000313" key="1">
    <source>
        <dbReference type="EMBL" id="MFD2206405.1"/>
    </source>
</evidence>
<dbReference type="EMBL" id="JBHUII010000004">
    <property type="protein sequence ID" value="MFD2206405.1"/>
    <property type="molecule type" value="Genomic_DNA"/>
</dbReference>
<dbReference type="InterPro" id="IPR003789">
    <property type="entry name" value="Asn/Gln_tRNA_amidoTrase-B-like"/>
</dbReference>
<dbReference type="Proteomes" id="UP001597294">
    <property type="component" value="Unassembled WGS sequence"/>
</dbReference>